<dbReference type="InterPro" id="IPR011527">
    <property type="entry name" value="ABC1_TM_dom"/>
</dbReference>
<dbReference type="PROSITE" id="PS50893">
    <property type="entry name" value="ABC_TRANSPORTER_2"/>
    <property type="match status" value="1"/>
</dbReference>
<reference evidence="13" key="1">
    <citation type="submission" date="2017-05" db="EMBL/GenBank/DDBJ databases">
        <authorList>
            <person name="Sharma S."/>
            <person name="Sidhu C."/>
            <person name="Pinnaka A.K."/>
        </authorList>
    </citation>
    <scope>NUCLEOTIDE SEQUENCE [LARGE SCALE GENOMIC DNA]</scope>
    <source>
        <strain evidence="13">AK93</strain>
    </source>
</reference>
<dbReference type="EMBL" id="NFZW01000011">
    <property type="protein sequence ID" value="RFA35740.1"/>
    <property type="molecule type" value="Genomic_DNA"/>
</dbReference>
<dbReference type="Pfam" id="PF00664">
    <property type="entry name" value="ABC_membrane"/>
    <property type="match status" value="1"/>
</dbReference>
<dbReference type="InterPro" id="IPR036640">
    <property type="entry name" value="ABC1_TM_sf"/>
</dbReference>
<evidence type="ECO:0000256" key="3">
    <source>
        <dbReference type="ARBA" id="ARBA00022475"/>
    </source>
</evidence>
<dbReference type="Proteomes" id="UP000256763">
    <property type="component" value="Unassembled WGS sequence"/>
</dbReference>
<gene>
    <name evidence="12" type="ORF">CAL65_12505</name>
</gene>
<evidence type="ECO:0000256" key="4">
    <source>
        <dbReference type="ARBA" id="ARBA00022692"/>
    </source>
</evidence>
<feature type="transmembrane region" description="Helical" evidence="9">
    <location>
        <begin position="174"/>
        <end position="190"/>
    </location>
</feature>
<feature type="domain" description="ABC transporter" evidence="10">
    <location>
        <begin position="346"/>
        <end position="581"/>
    </location>
</feature>
<dbReference type="PROSITE" id="PS00211">
    <property type="entry name" value="ABC_TRANSPORTER_1"/>
    <property type="match status" value="1"/>
</dbReference>
<dbReference type="InterPro" id="IPR017871">
    <property type="entry name" value="ABC_transporter-like_CS"/>
</dbReference>
<comment type="subcellular location">
    <subcellularLocation>
        <location evidence="1">Cell membrane</location>
        <topology evidence="1">Multi-pass membrane protein</topology>
    </subcellularLocation>
</comment>
<evidence type="ECO:0000256" key="9">
    <source>
        <dbReference type="SAM" id="Phobius"/>
    </source>
</evidence>
<feature type="domain" description="ABC transmembrane type-1" evidence="11">
    <location>
        <begin position="58"/>
        <end position="313"/>
    </location>
</feature>
<feature type="transmembrane region" description="Helical" evidence="9">
    <location>
        <begin position="150"/>
        <end position="168"/>
    </location>
</feature>
<evidence type="ECO:0000256" key="1">
    <source>
        <dbReference type="ARBA" id="ARBA00004651"/>
    </source>
</evidence>
<organism evidence="12 13">
    <name type="scientific">Alkalilimnicola ehrlichii</name>
    <dbReference type="NCBI Taxonomy" id="351052"/>
    <lineage>
        <taxon>Bacteria</taxon>
        <taxon>Pseudomonadati</taxon>
        <taxon>Pseudomonadota</taxon>
        <taxon>Gammaproteobacteria</taxon>
        <taxon>Chromatiales</taxon>
        <taxon>Ectothiorhodospiraceae</taxon>
        <taxon>Alkalilimnicola</taxon>
    </lineage>
</organism>
<keyword evidence="3" id="KW-1003">Cell membrane</keyword>
<keyword evidence="5" id="KW-0547">Nucleotide-binding</keyword>
<dbReference type="SMART" id="SM00382">
    <property type="entry name" value="AAA"/>
    <property type="match status" value="1"/>
</dbReference>
<name>A0A3E0WRY7_9GAMM</name>
<evidence type="ECO:0000256" key="7">
    <source>
        <dbReference type="ARBA" id="ARBA00022989"/>
    </source>
</evidence>
<keyword evidence="4 9" id="KW-0812">Transmembrane</keyword>
<dbReference type="SUPFAM" id="SSF90123">
    <property type="entry name" value="ABC transporter transmembrane region"/>
    <property type="match status" value="1"/>
</dbReference>
<evidence type="ECO:0000256" key="8">
    <source>
        <dbReference type="ARBA" id="ARBA00023136"/>
    </source>
</evidence>
<dbReference type="GO" id="GO:0140359">
    <property type="term" value="F:ABC-type transporter activity"/>
    <property type="evidence" value="ECO:0007669"/>
    <property type="project" value="InterPro"/>
</dbReference>
<sequence>MTTTATTVDSLARSFRRMLVAAGDEAPALRRSLWLFAAAAVVEGLALGCLFPLFHALLATPADGAAAARWLVLMGALVALEGALRWWANGSFTYSHHYAQVGHQLRLRLGEQLRRMPLEKLYQRRTGELTATLAGNVDELTTPMGMVSALLLRALIAPSVALLVVAYWDWRLALLLAALLPAAAWLYRRRRRALAKSMRRLAAAHADTSAEIVEYVQGLPVLRATNRTGARAERLQTALTRLEEVQRQDQKAGRLPGLLFASLVEVGLWLAVALGAWLVASGTLELATLAAVLVIAARFAEPLSLFIGVASVFDYMEAGLRRVEALFAIKPLPVAPAGAAPKGLDIAFEQVSFSYEGSDERALKDLNFIVPERSMIAFVGPSGSGKTTAVRLIMRYADPHEGCIRLGGCDLRALEPERLMGLVSAVFQDVYLFNDSILNNIRMGRPDATDAEVEEAARRAHCHGFISRLPQGYCTQVGDIGGRLSGGEKQRISIARALLKNAPIVILDEPTAALDTESEVAVQQAVDELVRDRTVVVIAHRLSTVVGADRILVFDEGGLVQQGRHDELMAEPGLYRRLWEAQQALKSWSLPSSHTPTAL</sequence>
<dbReference type="FunFam" id="3.40.50.300:FF:000221">
    <property type="entry name" value="Multidrug ABC transporter ATP-binding protein"/>
    <property type="match status" value="1"/>
</dbReference>
<dbReference type="PANTHER" id="PTHR24221">
    <property type="entry name" value="ATP-BINDING CASSETTE SUB-FAMILY B"/>
    <property type="match status" value="1"/>
</dbReference>
<feature type="transmembrane region" description="Helical" evidence="9">
    <location>
        <begin position="286"/>
        <end position="313"/>
    </location>
</feature>
<keyword evidence="8 9" id="KW-0472">Membrane</keyword>
<comment type="caution">
    <text evidence="12">The sequence shown here is derived from an EMBL/GenBank/DDBJ whole genome shotgun (WGS) entry which is preliminary data.</text>
</comment>
<feature type="transmembrane region" description="Helical" evidence="9">
    <location>
        <begin position="257"/>
        <end position="280"/>
    </location>
</feature>
<keyword evidence="13" id="KW-1185">Reference proteome</keyword>
<evidence type="ECO:0000256" key="6">
    <source>
        <dbReference type="ARBA" id="ARBA00022840"/>
    </source>
</evidence>
<evidence type="ECO:0000259" key="11">
    <source>
        <dbReference type="PROSITE" id="PS50929"/>
    </source>
</evidence>
<evidence type="ECO:0000256" key="2">
    <source>
        <dbReference type="ARBA" id="ARBA00022448"/>
    </source>
</evidence>
<evidence type="ECO:0000313" key="13">
    <source>
        <dbReference type="Proteomes" id="UP000256763"/>
    </source>
</evidence>
<accession>A0A3E0WRY7</accession>
<dbReference type="InterPro" id="IPR003593">
    <property type="entry name" value="AAA+_ATPase"/>
</dbReference>
<dbReference type="Gene3D" id="3.40.50.300">
    <property type="entry name" value="P-loop containing nucleotide triphosphate hydrolases"/>
    <property type="match status" value="1"/>
</dbReference>
<dbReference type="Gene3D" id="1.20.1560.10">
    <property type="entry name" value="ABC transporter type 1, transmembrane domain"/>
    <property type="match status" value="1"/>
</dbReference>
<evidence type="ECO:0000313" key="12">
    <source>
        <dbReference type="EMBL" id="RFA35740.1"/>
    </source>
</evidence>
<dbReference type="SUPFAM" id="SSF52540">
    <property type="entry name" value="P-loop containing nucleoside triphosphate hydrolases"/>
    <property type="match status" value="1"/>
</dbReference>
<dbReference type="RefSeq" id="WP_116347954.1">
    <property type="nucleotide sequence ID" value="NZ_NFZW01000011.1"/>
</dbReference>
<dbReference type="PANTHER" id="PTHR24221:SF654">
    <property type="entry name" value="ATP-BINDING CASSETTE SUB-FAMILY B MEMBER 6"/>
    <property type="match status" value="1"/>
</dbReference>
<keyword evidence="2" id="KW-0813">Transport</keyword>
<evidence type="ECO:0000259" key="10">
    <source>
        <dbReference type="PROSITE" id="PS50893"/>
    </source>
</evidence>
<dbReference type="InterPro" id="IPR039421">
    <property type="entry name" value="Type_1_exporter"/>
</dbReference>
<protein>
    <submittedName>
        <fullName evidence="12">ABC transporter permease</fullName>
    </submittedName>
</protein>
<dbReference type="GO" id="GO:0016887">
    <property type="term" value="F:ATP hydrolysis activity"/>
    <property type="evidence" value="ECO:0007669"/>
    <property type="project" value="InterPro"/>
</dbReference>
<dbReference type="GO" id="GO:0034040">
    <property type="term" value="F:ATPase-coupled lipid transmembrane transporter activity"/>
    <property type="evidence" value="ECO:0007669"/>
    <property type="project" value="TreeGrafter"/>
</dbReference>
<dbReference type="PROSITE" id="PS50929">
    <property type="entry name" value="ABC_TM1F"/>
    <property type="match status" value="1"/>
</dbReference>
<evidence type="ECO:0000256" key="5">
    <source>
        <dbReference type="ARBA" id="ARBA00022741"/>
    </source>
</evidence>
<feature type="transmembrane region" description="Helical" evidence="9">
    <location>
        <begin position="70"/>
        <end position="88"/>
    </location>
</feature>
<dbReference type="InterPro" id="IPR027417">
    <property type="entry name" value="P-loop_NTPase"/>
</dbReference>
<dbReference type="AlphaFoldDB" id="A0A3E0WRY7"/>
<dbReference type="GO" id="GO:0005886">
    <property type="term" value="C:plasma membrane"/>
    <property type="evidence" value="ECO:0007669"/>
    <property type="project" value="UniProtKB-SubCell"/>
</dbReference>
<dbReference type="GO" id="GO:0005524">
    <property type="term" value="F:ATP binding"/>
    <property type="evidence" value="ECO:0007669"/>
    <property type="project" value="UniProtKB-KW"/>
</dbReference>
<dbReference type="InterPro" id="IPR003439">
    <property type="entry name" value="ABC_transporter-like_ATP-bd"/>
</dbReference>
<dbReference type="Pfam" id="PF00005">
    <property type="entry name" value="ABC_tran"/>
    <property type="match status" value="1"/>
</dbReference>
<feature type="transmembrane region" description="Helical" evidence="9">
    <location>
        <begin position="33"/>
        <end position="58"/>
    </location>
</feature>
<keyword evidence="7 9" id="KW-1133">Transmembrane helix</keyword>
<keyword evidence="6" id="KW-0067">ATP-binding</keyword>
<proteinExistence type="predicted"/>